<dbReference type="Pfam" id="PF04222">
    <property type="entry name" value="DUF416"/>
    <property type="match status" value="1"/>
</dbReference>
<evidence type="ECO:0000313" key="2">
    <source>
        <dbReference type="Proteomes" id="UP000317550"/>
    </source>
</evidence>
<evidence type="ECO:0000313" key="1">
    <source>
        <dbReference type="EMBL" id="QDQ25016.1"/>
    </source>
</evidence>
<dbReference type="Proteomes" id="UP000317550">
    <property type="component" value="Chromosome"/>
</dbReference>
<accession>A0A516SA41</accession>
<reference evidence="2" key="1">
    <citation type="submission" date="2019-07" db="EMBL/GenBank/DDBJ databases">
        <title>Chitinimonas sp. nov., isolated from Ny-Alesund, arctica soil.</title>
        <authorList>
            <person name="Xu Q."/>
            <person name="Peng F."/>
        </authorList>
    </citation>
    <scope>NUCLEOTIDE SEQUENCE [LARGE SCALE GENOMIC DNA]</scope>
    <source>
        <strain evidence="2">R3-44</strain>
    </source>
</reference>
<dbReference type="OrthoDB" id="9204516at2"/>
<sequence length="201" mass="22268">MVMPAFDGATLKARLTKLDGNRQLAFGAFCCERLVPNYIAFQQDTDWGDFSSLRKALDIVWKFLSGESVSVQEIKNATQACELAAPSSDDFASLYVSSAQDACFSVCSLLDHLRENNVGRIVQAATYATDSVDLYIQEIEGLAPSDLLLDNKILVHPLMQRELTQQQEDLKAIEKTALLNVGFFVQQKASWNNAKSNLDLP</sequence>
<dbReference type="InterPro" id="IPR007338">
    <property type="entry name" value="DUF416"/>
</dbReference>
<name>A0A516SA41_9NEIS</name>
<dbReference type="Gene3D" id="1.20.1590.10">
    <property type="entry name" value="YP_001051499.1 domain like"/>
    <property type="match status" value="1"/>
</dbReference>
<dbReference type="AlphaFoldDB" id="A0A516SA41"/>
<keyword evidence="2" id="KW-1185">Reference proteome</keyword>
<protein>
    <submittedName>
        <fullName evidence="1">DUF416 family protein</fullName>
    </submittedName>
</protein>
<dbReference type="KEGG" id="cari:FNU76_00880"/>
<organism evidence="1 2">
    <name type="scientific">Chitinimonas arctica</name>
    <dbReference type="NCBI Taxonomy" id="2594795"/>
    <lineage>
        <taxon>Bacteria</taxon>
        <taxon>Pseudomonadati</taxon>
        <taxon>Pseudomonadota</taxon>
        <taxon>Betaproteobacteria</taxon>
        <taxon>Neisseriales</taxon>
        <taxon>Chitinibacteraceae</taxon>
        <taxon>Chitinimonas</taxon>
    </lineage>
</organism>
<gene>
    <name evidence="1" type="ORF">FNU76_00880</name>
</gene>
<proteinExistence type="predicted"/>
<dbReference type="EMBL" id="CP041730">
    <property type="protein sequence ID" value="QDQ25016.1"/>
    <property type="molecule type" value="Genomic_DNA"/>
</dbReference>
<dbReference type="InterPro" id="IPR023381">
    <property type="entry name" value="YP001051499.1-like_dom_sf"/>
</dbReference>